<evidence type="ECO:0000256" key="1">
    <source>
        <dbReference type="SAM" id="MobiDB-lite"/>
    </source>
</evidence>
<protein>
    <submittedName>
        <fullName evidence="2">Uncharacterized protein</fullName>
    </submittedName>
</protein>
<dbReference type="EMBL" id="BGZK01000356">
    <property type="protein sequence ID" value="GBP38915.1"/>
    <property type="molecule type" value="Genomic_DNA"/>
</dbReference>
<sequence length="135" mass="15015">MTDLLYQGYAVQSVHRLYRKDGTSVKNDKETSPESRSAQVPRPPPTRGWAAHRVLPPSPSNSQTANQNMPLRDDIKTIMSVLRVVKGAGFADFRRALTGEDRLAVILAHQDLLAKLQSLQSQKQPGATISRHWTS</sequence>
<reference evidence="2 3" key="1">
    <citation type="journal article" date="2019" name="Commun. Biol.">
        <title>The bagworm genome reveals a unique fibroin gene that provides high tensile strength.</title>
        <authorList>
            <person name="Kono N."/>
            <person name="Nakamura H."/>
            <person name="Ohtoshi R."/>
            <person name="Tomita M."/>
            <person name="Numata K."/>
            <person name="Arakawa K."/>
        </authorList>
    </citation>
    <scope>NUCLEOTIDE SEQUENCE [LARGE SCALE GENOMIC DNA]</scope>
</reference>
<feature type="region of interest" description="Disordered" evidence="1">
    <location>
        <begin position="20"/>
        <end position="71"/>
    </location>
</feature>
<proteinExistence type="predicted"/>
<accession>A0A4C1VMB5</accession>
<dbReference type="AlphaFoldDB" id="A0A4C1VMB5"/>
<evidence type="ECO:0000313" key="3">
    <source>
        <dbReference type="Proteomes" id="UP000299102"/>
    </source>
</evidence>
<feature type="compositionally biased region" description="Polar residues" evidence="1">
    <location>
        <begin position="60"/>
        <end position="69"/>
    </location>
</feature>
<gene>
    <name evidence="2" type="ORF">EVAR_95664_1</name>
</gene>
<name>A0A4C1VMB5_EUMVA</name>
<organism evidence="2 3">
    <name type="scientific">Eumeta variegata</name>
    <name type="common">Bagworm moth</name>
    <name type="synonym">Eumeta japonica</name>
    <dbReference type="NCBI Taxonomy" id="151549"/>
    <lineage>
        <taxon>Eukaryota</taxon>
        <taxon>Metazoa</taxon>
        <taxon>Ecdysozoa</taxon>
        <taxon>Arthropoda</taxon>
        <taxon>Hexapoda</taxon>
        <taxon>Insecta</taxon>
        <taxon>Pterygota</taxon>
        <taxon>Neoptera</taxon>
        <taxon>Endopterygota</taxon>
        <taxon>Lepidoptera</taxon>
        <taxon>Glossata</taxon>
        <taxon>Ditrysia</taxon>
        <taxon>Tineoidea</taxon>
        <taxon>Psychidae</taxon>
        <taxon>Oiketicinae</taxon>
        <taxon>Eumeta</taxon>
    </lineage>
</organism>
<evidence type="ECO:0000313" key="2">
    <source>
        <dbReference type="EMBL" id="GBP38915.1"/>
    </source>
</evidence>
<dbReference type="Proteomes" id="UP000299102">
    <property type="component" value="Unassembled WGS sequence"/>
</dbReference>
<keyword evidence="3" id="KW-1185">Reference proteome</keyword>
<comment type="caution">
    <text evidence="2">The sequence shown here is derived from an EMBL/GenBank/DDBJ whole genome shotgun (WGS) entry which is preliminary data.</text>
</comment>
<feature type="compositionally biased region" description="Basic and acidic residues" evidence="1">
    <location>
        <begin position="20"/>
        <end position="33"/>
    </location>
</feature>